<comment type="caution">
    <text evidence="2">The sequence shown here is derived from an EMBL/GenBank/DDBJ whole genome shotgun (WGS) entry which is preliminary data.</text>
</comment>
<dbReference type="RefSeq" id="WP_380922371.1">
    <property type="nucleotide sequence ID" value="NZ_JBHUPE010000007.1"/>
</dbReference>
<keyword evidence="3" id="KW-1185">Reference proteome</keyword>
<organism evidence="2 3">
    <name type="scientific">Sphingobacterium anhuiense</name>
    <dbReference type="NCBI Taxonomy" id="493780"/>
    <lineage>
        <taxon>Bacteria</taxon>
        <taxon>Pseudomonadati</taxon>
        <taxon>Bacteroidota</taxon>
        <taxon>Sphingobacteriia</taxon>
        <taxon>Sphingobacteriales</taxon>
        <taxon>Sphingobacteriaceae</taxon>
        <taxon>Sphingobacterium</taxon>
    </lineage>
</organism>
<name>A0ABW5YYZ6_9SPHI</name>
<feature type="region of interest" description="Disordered" evidence="1">
    <location>
        <begin position="240"/>
        <end position="260"/>
    </location>
</feature>
<dbReference type="Proteomes" id="UP001597509">
    <property type="component" value="Unassembled WGS sequence"/>
</dbReference>
<feature type="compositionally biased region" description="Acidic residues" evidence="1">
    <location>
        <begin position="251"/>
        <end position="260"/>
    </location>
</feature>
<evidence type="ECO:0000256" key="1">
    <source>
        <dbReference type="SAM" id="MobiDB-lite"/>
    </source>
</evidence>
<evidence type="ECO:0000313" key="2">
    <source>
        <dbReference type="EMBL" id="MFD2905638.1"/>
    </source>
</evidence>
<evidence type="ECO:0000313" key="3">
    <source>
        <dbReference type="Proteomes" id="UP001597509"/>
    </source>
</evidence>
<feature type="compositionally biased region" description="Basic and acidic residues" evidence="1">
    <location>
        <begin position="240"/>
        <end position="249"/>
    </location>
</feature>
<gene>
    <name evidence="2" type="ORF">ACFS6I_17045</name>
</gene>
<sequence length="260" mass="30320">MFDFEKPKNPYRKKGKDYNLSENSKLAGADFAYSNTLASRIYKQMKIIQDDSAKYESFLRLKKKLYMVIRNDRQHALGQLKLGYGNINPLKNFRFSKKTNWQTFFMNFPTANFDVEKVELCISTPPILARELDTLPERVRKVILKMHIIKVAIDDENTVDVSSSKELVIVKGDDVESRSVIFSIKNRPNVLLLCVATVRMWLLSTDHKEEFLTRNTKYMTAEIFDAILIRNGQICKFEEETNKESHSPEFPDSDEELDWV</sequence>
<dbReference type="EMBL" id="JBHUPE010000007">
    <property type="protein sequence ID" value="MFD2905638.1"/>
    <property type="molecule type" value="Genomic_DNA"/>
</dbReference>
<protein>
    <submittedName>
        <fullName evidence="2">Uncharacterized protein</fullName>
    </submittedName>
</protein>
<accession>A0ABW5YYZ6</accession>
<proteinExistence type="predicted"/>
<reference evidence="3" key="1">
    <citation type="journal article" date="2019" name="Int. J. Syst. Evol. Microbiol.">
        <title>The Global Catalogue of Microorganisms (GCM) 10K type strain sequencing project: providing services to taxonomists for standard genome sequencing and annotation.</title>
        <authorList>
            <consortium name="The Broad Institute Genomics Platform"/>
            <consortium name="The Broad Institute Genome Sequencing Center for Infectious Disease"/>
            <person name="Wu L."/>
            <person name="Ma J."/>
        </authorList>
    </citation>
    <scope>NUCLEOTIDE SEQUENCE [LARGE SCALE GENOMIC DNA]</scope>
    <source>
        <strain evidence="3">KCTC 22209</strain>
    </source>
</reference>